<dbReference type="InterPro" id="IPR001841">
    <property type="entry name" value="Znf_RING"/>
</dbReference>
<dbReference type="Ensembl" id="ENSLBET00000037009.1">
    <property type="protein sequence ID" value="ENSLBEP00000035507.1"/>
    <property type="gene ID" value="ENSLBEG00000026653.1"/>
</dbReference>
<feature type="compositionally biased region" description="Basic and acidic residues" evidence="5">
    <location>
        <begin position="108"/>
        <end position="122"/>
    </location>
</feature>
<reference evidence="8" key="2">
    <citation type="submission" date="2025-09" db="UniProtKB">
        <authorList>
            <consortium name="Ensembl"/>
        </authorList>
    </citation>
    <scope>IDENTIFICATION</scope>
</reference>
<proteinExistence type="predicted"/>
<keyword evidence="1" id="KW-0479">Metal-binding</keyword>
<dbReference type="Proteomes" id="UP000261660">
    <property type="component" value="Unplaced"/>
</dbReference>
<keyword evidence="2 4" id="KW-0863">Zinc-finger</keyword>
<dbReference type="GeneTree" id="ENSGT00940000179675"/>
<keyword evidence="6" id="KW-1133">Transmembrane helix</keyword>
<dbReference type="InParanoid" id="A0A3Q3GNC0"/>
<evidence type="ECO:0000256" key="5">
    <source>
        <dbReference type="SAM" id="MobiDB-lite"/>
    </source>
</evidence>
<keyword evidence="6" id="KW-0812">Transmembrane</keyword>
<keyword evidence="6" id="KW-0472">Membrane</keyword>
<dbReference type="SMART" id="SM00184">
    <property type="entry name" value="RING"/>
    <property type="match status" value="1"/>
</dbReference>
<feature type="transmembrane region" description="Helical" evidence="6">
    <location>
        <begin position="170"/>
        <end position="188"/>
    </location>
</feature>
<reference evidence="8" key="1">
    <citation type="submission" date="2025-08" db="UniProtKB">
        <authorList>
            <consortium name="Ensembl"/>
        </authorList>
    </citation>
    <scope>IDENTIFICATION</scope>
</reference>
<dbReference type="PANTHER" id="PTHR25462">
    <property type="entry name" value="BONUS, ISOFORM C-RELATED"/>
    <property type="match status" value="1"/>
</dbReference>
<name>A0A3Q3GNC0_9LABR</name>
<dbReference type="GO" id="GO:0008270">
    <property type="term" value="F:zinc ion binding"/>
    <property type="evidence" value="ECO:0007669"/>
    <property type="project" value="UniProtKB-KW"/>
</dbReference>
<dbReference type="SUPFAM" id="SSF57850">
    <property type="entry name" value="RING/U-box"/>
    <property type="match status" value="1"/>
</dbReference>
<evidence type="ECO:0000313" key="8">
    <source>
        <dbReference type="Ensembl" id="ENSLBEP00000035507.1"/>
    </source>
</evidence>
<dbReference type="STRING" id="56723.ENSLBEP00000035507"/>
<dbReference type="PANTHER" id="PTHR25462:SF296">
    <property type="entry name" value="MEIOTIC P26, ISOFORM F"/>
    <property type="match status" value="1"/>
</dbReference>
<evidence type="ECO:0000256" key="6">
    <source>
        <dbReference type="SAM" id="Phobius"/>
    </source>
</evidence>
<evidence type="ECO:0000256" key="3">
    <source>
        <dbReference type="ARBA" id="ARBA00022833"/>
    </source>
</evidence>
<accession>A0A3Q3GNC0</accession>
<dbReference type="AlphaFoldDB" id="A0A3Q3GNC0"/>
<evidence type="ECO:0000259" key="7">
    <source>
        <dbReference type="PROSITE" id="PS50089"/>
    </source>
</evidence>
<dbReference type="Gene3D" id="3.30.40.10">
    <property type="entry name" value="Zinc/RING finger domain, C3HC4 (zinc finger)"/>
    <property type="match status" value="1"/>
</dbReference>
<evidence type="ECO:0000256" key="4">
    <source>
        <dbReference type="PROSITE-ProRule" id="PRU00175"/>
    </source>
</evidence>
<keyword evidence="3" id="KW-0862">Zinc</keyword>
<organism evidence="8 9">
    <name type="scientific">Labrus bergylta</name>
    <name type="common">ballan wrasse</name>
    <dbReference type="NCBI Taxonomy" id="56723"/>
    <lineage>
        <taxon>Eukaryota</taxon>
        <taxon>Metazoa</taxon>
        <taxon>Chordata</taxon>
        <taxon>Craniata</taxon>
        <taxon>Vertebrata</taxon>
        <taxon>Euteleostomi</taxon>
        <taxon>Actinopterygii</taxon>
        <taxon>Neopterygii</taxon>
        <taxon>Teleostei</taxon>
        <taxon>Neoteleostei</taxon>
        <taxon>Acanthomorphata</taxon>
        <taxon>Eupercaria</taxon>
        <taxon>Labriformes</taxon>
        <taxon>Labridae</taxon>
        <taxon>Labrus</taxon>
    </lineage>
</organism>
<dbReference type="InterPro" id="IPR013083">
    <property type="entry name" value="Znf_RING/FYVE/PHD"/>
</dbReference>
<dbReference type="PROSITE" id="PS00518">
    <property type="entry name" value="ZF_RING_1"/>
    <property type="match status" value="1"/>
</dbReference>
<protein>
    <recommendedName>
        <fullName evidence="7">RING-type domain-containing protein</fullName>
    </recommendedName>
</protein>
<evidence type="ECO:0000256" key="2">
    <source>
        <dbReference type="ARBA" id="ARBA00022771"/>
    </source>
</evidence>
<feature type="domain" description="RING-type" evidence="7">
    <location>
        <begin position="16"/>
        <end position="57"/>
    </location>
</feature>
<dbReference type="InterPro" id="IPR047153">
    <property type="entry name" value="TRIM45/56/19-like"/>
</dbReference>
<evidence type="ECO:0000313" key="9">
    <source>
        <dbReference type="Proteomes" id="UP000261660"/>
    </source>
</evidence>
<feature type="transmembrane region" description="Helical" evidence="6">
    <location>
        <begin position="131"/>
        <end position="150"/>
    </location>
</feature>
<dbReference type="InterPro" id="IPR027370">
    <property type="entry name" value="Znf-RING_euk"/>
</dbReference>
<feature type="region of interest" description="Disordered" evidence="5">
    <location>
        <begin position="85"/>
        <end position="123"/>
    </location>
</feature>
<dbReference type="InterPro" id="IPR017907">
    <property type="entry name" value="Znf_RING_CS"/>
</dbReference>
<dbReference type="Pfam" id="PF13445">
    <property type="entry name" value="zf-RING_UBOX"/>
    <property type="match status" value="1"/>
</dbReference>
<dbReference type="PROSITE" id="PS50089">
    <property type="entry name" value="ZF_RING_2"/>
    <property type="match status" value="1"/>
</dbReference>
<evidence type="ECO:0000256" key="1">
    <source>
        <dbReference type="ARBA" id="ARBA00022723"/>
    </source>
</evidence>
<sequence>NIPGGQTDPLVALLECPLCFQQLDVSAKVLPCQHTFCMSCLQSQEAAHSKLLCPECRAPVPAKTVNELPTNLLLVRLLEGLQGSQGPSRGGLTAHHTAPLSRGGLTVREGKQQESQHREKQGQNEVSARPWHYLGLCIIYLKVLSLKAFLCDFLIQQMSPLSTSMKPKQLAVYCCVSMLMLAIFIMLVSSHCINTVKQ</sequence>
<keyword evidence="9" id="KW-1185">Reference proteome</keyword>